<proteinExistence type="predicted"/>
<dbReference type="Proteomes" id="UP000232323">
    <property type="component" value="Unassembled WGS sequence"/>
</dbReference>
<evidence type="ECO:0008006" key="3">
    <source>
        <dbReference type="Google" id="ProtNLM"/>
    </source>
</evidence>
<reference evidence="1 2" key="1">
    <citation type="submission" date="2017-08" db="EMBL/GenBank/DDBJ databases">
        <title>Acidophilic green algal genome provides insights into adaptation to an acidic environment.</title>
        <authorList>
            <person name="Hirooka S."/>
            <person name="Hirose Y."/>
            <person name="Kanesaki Y."/>
            <person name="Higuchi S."/>
            <person name="Fujiwara T."/>
            <person name="Onuma R."/>
            <person name="Era A."/>
            <person name="Ohbayashi R."/>
            <person name="Uzuka A."/>
            <person name="Nozaki H."/>
            <person name="Yoshikawa H."/>
            <person name="Miyagishima S.Y."/>
        </authorList>
    </citation>
    <scope>NUCLEOTIDE SEQUENCE [LARGE SCALE GENOMIC DNA]</scope>
    <source>
        <strain evidence="1 2">NIES-2499</strain>
    </source>
</reference>
<gene>
    <name evidence="1" type="ORF">CEUSTIGMA_g3836.t1</name>
</gene>
<protein>
    <recommendedName>
        <fullName evidence="3">BTB domain-containing protein</fullName>
    </recommendedName>
</protein>
<dbReference type="EMBL" id="BEGY01000017">
    <property type="protein sequence ID" value="GAX76391.1"/>
    <property type="molecule type" value="Genomic_DNA"/>
</dbReference>
<dbReference type="AlphaFoldDB" id="A0A250WZY5"/>
<comment type="caution">
    <text evidence="1">The sequence shown here is derived from an EMBL/GenBank/DDBJ whole genome shotgun (WGS) entry which is preliminary data.</text>
</comment>
<sequence length="311" mass="34440">MASSTSSGDHEDTPPDLQLLCKQSKTCPAGRVLVHKSILAEASAVLKDALSLLSSKKAPQRAGPSTDDELKVDGDLDSWTAVIRFLYSPPMPSDKPCNQLTADQVYMIMPVAHRYGFEEIMSLCLQLTSRVFPGCLSCDTYSSFFILKWLNLAADLRLEELKSVCLKKMIEMAKQKTLHSALCLNGEGDKYLPQTSQNNTNKPTQCPICNSNSYTWVWCFMCGSWVCNRGNRGINYDNYDDTHATYTLGCCGHDSIPLNSRPPAVVPPAAELKDVQSLISHAHPEFLSMHASTLQELVMALYFYHQSSSAQ</sequence>
<evidence type="ECO:0000313" key="1">
    <source>
        <dbReference type="EMBL" id="GAX76391.1"/>
    </source>
</evidence>
<accession>A0A250WZY5</accession>
<dbReference type="InterPro" id="IPR011333">
    <property type="entry name" value="SKP1/BTB/POZ_sf"/>
</dbReference>
<dbReference type="Gene3D" id="3.30.710.10">
    <property type="entry name" value="Potassium Channel Kv1.1, Chain A"/>
    <property type="match status" value="1"/>
</dbReference>
<keyword evidence="2" id="KW-1185">Reference proteome</keyword>
<evidence type="ECO:0000313" key="2">
    <source>
        <dbReference type="Proteomes" id="UP000232323"/>
    </source>
</evidence>
<name>A0A250WZY5_9CHLO</name>
<organism evidence="1 2">
    <name type="scientific">Chlamydomonas eustigma</name>
    <dbReference type="NCBI Taxonomy" id="1157962"/>
    <lineage>
        <taxon>Eukaryota</taxon>
        <taxon>Viridiplantae</taxon>
        <taxon>Chlorophyta</taxon>
        <taxon>core chlorophytes</taxon>
        <taxon>Chlorophyceae</taxon>
        <taxon>CS clade</taxon>
        <taxon>Chlamydomonadales</taxon>
        <taxon>Chlamydomonadaceae</taxon>
        <taxon>Chlamydomonas</taxon>
    </lineage>
</organism>